<keyword evidence="7" id="KW-0862">Zinc</keyword>
<dbReference type="PANTHER" id="PTHR12147">
    <property type="entry name" value="METALLOPEPTIDASE M28 FAMILY MEMBER"/>
    <property type="match status" value="1"/>
</dbReference>
<keyword evidence="2" id="KW-0031">Aminopeptidase</keyword>
<dbReference type="GO" id="GO:0006508">
    <property type="term" value="P:proteolysis"/>
    <property type="evidence" value="ECO:0007669"/>
    <property type="project" value="UniProtKB-KW"/>
</dbReference>
<gene>
    <name evidence="10" type="ORF">ACA1_175410</name>
</gene>
<dbReference type="AlphaFoldDB" id="L8HKC9"/>
<dbReference type="InterPro" id="IPR007484">
    <property type="entry name" value="Peptidase_M28"/>
</dbReference>
<organism evidence="10 11">
    <name type="scientific">Acanthamoeba castellanii (strain ATCC 30010 / Neff)</name>
    <dbReference type="NCBI Taxonomy" id="1257118"/>
    <lineage>
        <taxon>Eukaryota</taxon>
        <taxon>Amoebozoa</taxon>
        <taxon>Discosea</taxon>
        <taxon>Longamoebia</taxon>
        <taxon>Centramoebida</taxon>
        <taxon>Acanthamoebidae</taxon>
        <taxon>Acanthamoeba</taxon>
    </lineage>
</organism>
<comment type="similarity">
    <text evidence="8">Belongs to the peptidase M28 family. M28E subfamily.</text>
</comment>
<dbReference type="GO" id="GO:0008235">
    <property type="term" value="F:metalloexopeptidase activity"/>
    <property type="evidence" value="ECO:0007669"/>
    <property type="project" value="InterPro"/>
</dbReference>
<name>L8HKC9_ACACF</name>
<dbReference type="KEGG" id="acan:ACA1_175410"/>
<reference evidence="10 11" key="1">
    <citation type="journal article" date="2013" name="Genome Biol.">
        <title>Genome of Acanthamoeba castellanii highlights extensive lateral gene transfer and early evolution of tyrosine kinase signaling.</title>
        <authorList>
            <person name="Clarke M."/>
            <person name="Lohan A.J."/>
            <person name="Liu B."/>
            <person name="Lagkouvardos I."/>
            <person name="Roy S."/>
            <person name="Zafar N."/>
            <person name="Bertelli C."/>
            <person name="Schilde C."/>
            <person name="Kianianmomeni A."/>
            <person name="Burglin T.R."/>
            <person name="Frech C."/>
            <person name="Turcotte B."/>
            <person name="Kopec K.O."/>
            <person name="Synnott J.M."/>
            <person name="Choo C."/>
            <person name="Paponov I."/>
            <person name="Finkler A."/>
            <person name="Soon Heng Tan C."/>
            <person name="Hutchins A.P."/>
            <person name="Weinmeier T."/>
            <person name="Rattei T."/>
            <person name="Chu J.S."/>
            <person name="Gimenez G."/>
            <person name="Irimia M."/>
            <person name="Rigden D.J."/>
            <person name="Fitzpatrick D.A."/>
            <person name="Lorenzo-Morales J."/>
            <person name="Bateman A."/>
            <person name="Chiu C.H."/>
            <person name="Tang P."/>
            <person name="Hegemann P."/>
            <person name="Fromm H."/>
            <person name="Raoult D."/>
            <person name="Greub G."/>
            <person name="Miranda-Saavedra D."/>
            <person name="Chen N."/>
            <person name="Nash P."/>
            <person name="Ginger M.L."/>
            <person name="Horn M."/>
            <person name="Schaap P."/>
            <person name="Caler L."/>
            <person name="Loftus B."/>
        </authorList>
    </citation>
    <scope>NUCLEOTIDE SEQUENCE [LARGE SCALE GENOMIC DNA]</scope>
    <source>
        <strain evidence="10 11">Neff</strain>
    </source>
</reference>
<evidence type="ECO:0000256" key="4">
    <source>
        <dbReference type="ARBA" id="ARBA00022723"/>
    </source>
</evidence>
<dbReference type="GO" id="GO:0004177">
    <property type="term" value="F:aminopeptidase activity"/>
    <property type="evidence" value="ECO:0007669"/>
    <property type="project" value="UniProtKB-KW"/>
</dbReference>
<dbReference type="PANTHER" id="PTHR12147:SF56">
    <property type="entry name" value="AMINOPEPTIDASE YDR415C-RELATED"/>
    <property type="match status" value="1"/>
</dbReference>
<dbReference type="GO" id="GO:0046872">
    <property type="term" value="F:metal ion binding"/>
    <property type="evidence" value="ECO:0007669"/>
    <property type="project" value="UniProtKB-KW"/>
</dbReference>
<dbReference type="Gene3D" id="3.50.30.30">
    <property type="match status" value="1"/>
</dbReference>
<dbReference type="Gene3D" id="3.40.630.10">
    <property type="entry name" value="Zn peptidases"/>
    <property type="match status" value="1"/>
</dbReference>
<dbReference type="SUPFAM" id="SSF53187">
    <property type="entry name" value="Zn-dependent exopeptidases"/>
    <property type="match status" value="1"/>
</dbReference>
<proteinExistence type="inferred from homology"/>
<protein>
    <submittedName>
        <fullName evidence="10">Peptidase M28, putative</fullName>
    </submittedName>
</protein>
<evidence type="ECO:0000256" key="7">
    <source>
        <dbReference type="ARBA" id="ARBA00022833"/>
    </source>
</evidence>
<dbReference type="EMBL" id="KB007811">
    <property type="protein sequence ID" value="ELR24866.1"/>
    <property type="molecule type" value="Genomic_DNA"/>
</dbReference>
<dbReference type="OMA" id="FLNIDGM"/>
<dbReference type="Proteomes" id="UP000011083">
    <property type="component" value="Unassembled WGS sequence"/>
</dbReference>
<evidence type="ECO:0000256" key="6">
    <source>
        <dbReference type="ARBA" id="ARBA00022801"/>
    </source>
</evidence>
<dbReference type="OrthoDB" id="2214at2759"/>
<evidence type="ECO:0000256" key="2">
    <source>
        <dbReference type="ARBA" id="ARBA00022438"/>
    </source>
</evidence>
<dbReference type="STRING" id="1257118.L8HKC9"/>
<feature type="domain" description="Peptidase M28" evidence="9">
    <location>
        <begin position="286"/>
        <end position="500"/>
    </location>
</feature>
<evidence type="ECO:0000256" key="5">
    <source>
        <dbReference type="ARBA" id="ARBA00022729"/>
    </source>
</evidence>
<keyword evidence="11" id="KW-1185">Reference proteome</keyword>
<evidence type="ECO:0000259" key="9">
    <source>
        <dbReference type="Pfam" id="PF04389"/>
    </source>
</evidence>
<evidence type="ECO:0000256" key="3">
    <source>
        <dbReference type="ARBA" id="ARBA00022670"/>
    </source>
</evidence>
<dbReference type="RefSeq" id="XP_004356766.1">
    <property type="nucleotide sequence ID" value="XM_004356713.1"/>
</dbReference>
<keyword evidence="4" id="KW-0479">Metal-binding</keyword>
<keyword evidence="3" id="KW-0645">Protease</keyword>
<comment type="cofactor">
    <cofactor evidence="1">
        <name>Zn(2+)</name>
        <dbReference type="ChEBI" id="CHEBI:29105"/>
    </cofactor>
</comment>
<dbReference type="InterPro" id="IPR045175">
    <property type="entry name" value="M28_fam"/>
</dbReference>
<evidence type="ECO:0000256" key="8">
    <source>
        <dbReference type="ARBA" id="ARBA00043962"/>
    </source>
</evidence>
<evidence type="ECO:0000313" key="10">
    <source>
        <dbReference type="EMBL" id="ELR24866.1"/>
    </source>
</evidence>
<sequence length="548" mass="60971">MEQHITAKGLAEHTSVLASPEFEGRLPASQGEERTLRYLTTAFAQLGCSPAGDKQGEGDAAWLQEVPLIEITPSGHSPLVLKAQSSTLEKEAAEESFAYLSEFVSFTTLDGHVGVEDAEVVFVGYGVVAPEYGWNDYEGIDVRGKAVVCLVNDPGFLHNDPKLFDGKKMTYYGRWTYKYEEAARQGASACFIVHWSTPAAGYGWNIPQHSKSGPHFHFAATDAADCAVKGWVTLDTARRIFARGGRDIDDEIKRASDKEARFRAYSLQQSLTVSLDSSIRKLTSHNVLALLEGSSRKDEVVVYSGHWDHFGKRADGIYHGARDNALSVAALLELAKAFASVPQEQRGRSVLFLAPTAEEQGLLGLKAASLSNKTLPLQGSEWYAEHTIRFPIEKTVACINMDLLNIFGRTKDVTFFGSGKSELDDYSAWAAEKQGRTVGADPWPENGMFYRSDHFSFAKRGVPGLFIYQGMDHVTRGKEYLLKMNERWTLECYHKPADQYVDDPASEWCWDLSGAEEDVRLLFLVGHRLLNEDSFPQWRPGGEFKRRG</sequence>
<dbReference type="VEuPathDB" id="AmoebaDB:ACA1_175410"/>
<evidence type="ECO:0000256" key="1">
    <source>
        <dbReference type="ARBA" id="ARBA00001947"/>
    </source>
</evidence>
<dbReference type="GeneID" id="14925898"/>
<evidence type="ECO:0000313" key="11">
    <source>
        <dbReference type="Proteomes" id="UP000011083"/>
    </source>
</evidence>
<accession>L8HKC9</accession>
<keyword evidence="5" id="KW-0732">Signal</keyword>
<keyword evidence="6" id="KW-0378">Hydrolase</keyword>
<dbReference type="Pfam" id="PF04389">
    <property type="entry name" value="Peptidase_M28"/>
    <property type="match status" value="1"/>
</dbReference>